<name>A0A3N1CYV6_9ACTN</name>
<sequence length="255" mass="26599">MGWAMSGERVPVQVFGGPTALIEYGGLRFVTDPTFDEPGEYPLGPGLVLTKLEPPTAGPDDLGRVDVVLLSHDQHPDNLDNAGRAFLGRVPLVLTTPTGAARLGGAVRGLEPWTEVVLDRPDGGTVTITAVPALHGPEGAGVLEISGEVTGFVLTGEGLPVVYVSGDNASLDLVRQIAVRVGPVDTAVLFAGAARTPFFDGRPVTLDSASAAEAARILAARRVVPVHVDGWGHFTEDRETLVKAFTEAGLADRLS</sequence>
<organism evidence="3 4">
    <name type="scientific">Actinocorallia herbida</name>
    <dbReference type="NCBI Taxonomy" id="58109"/>
    <lineage>
        <taxon>Bacteria</taxon>
        <taxon>Bacillati</taxon>
        <taxon>Actinomycetota</taxon>
        <taxon>Actinomycetes</taxon>
        <taxon>Streptosporangiales</taxon>
        <taxon>Thermomonosporaceae</taxon>
        <taxon>Actinocorallia</taxon>
    </lineage>
</organism>
<dbReference type="InterPro" id="IPR001279">
    <property type="entry name" value="Metallo-B-lactamas"/>
</dbReference>
<comment type="caution">
    <text evidence="3">The sequence shown here is derived from an EMBL/GenBank/DDBJ whole genome shotgun (WGS) entry which is preliminary data.</text>
</comment>
<proteinExistence type="predicted"/>
<dbReference type="InterPro" id="IPR050114">
    <property type="entry name" value="UPF0173_UPF0282_UlaG_hydrolase"/>
</dbReference>
<gene>
    <name evidence="3" type="ORF">EDD29_3533</name>
</gene>
<dbReference type="InterPro" id="IPR036866">
    <property type="entry name" value="RibonucZ/Hydroxyglut_hydro"/>
</dbReference>
<keyword evidence="1" id="KW-0378">Hydrolase</keyword>
<dbReference type="PANTHER" id="PTHR43546">
    <property type="entry name" value="UPF0173 METAL-DEPENDENT HYDROLASE MJ1163-RELATED"/>
    <property type="match status" value="1"/>
</dbReference>
<dbReference type="EMBL" id="RJKE01000001">
    <property type="protein sequence ID" value="ROO85978.1"/>
    <property type="molecule type" value="Genomic_DNA"/>
</dbReference>
<evidence type="ECO:0000313" key="3">
    <source>
        <dbReference type="EMBL" id="ROO85978.1"/>
    </source>
</evidence>
<dbReference type="Proteomes" id="UP000272400">
    <property type="component" value="Unassembled WGS sequence"/>
</dbReference>
<dbReference type="Gene3D" id="3.60.15.10">
    <property type="entry name" value="Ribonuclease Z/Hydroxyacylglutathione hydrolase-like"/>
    <property type="match status" value="1"/>
</dbReference>
<keyword evidence="4" id="KW-1185">Reference proteome</keyword>
<dbReference type="GO" id="GO:0016787">
    <property type="term" value="F:hydrolase activity"/>
    <property type="evidence" value="ECO:0007669"/>
    <property type="project" value="UniProtKB-KW"/>
</dbReference>
<evidence type="ECO:0000313" key="4">
    <source>
        <dbReference type="Proteomes" id="UP000272400"/>
    </source>
</evidence>
<dbReference type="PANTHER" id="PTHR43546:SF9">
    <property type="entry name" value="L-ASCORBATE-6-PHOSPHATE LACTONASE ULAG-RELATED"/>
    <property type="match status" value="1"/>
</dbReference>
<protein>
    <submittedName>
        <fullName evidence="3">L-ascorbate metabolism protein UlaG (Beta-lactamase superfamily)</fullName>
    </submittedName>
</protein>
<dbReference type="AlphaFoldDB" id="A0A3N1CYV6"/>
<dbReference type="Pfam" id="PF12706">
    <property type="entry name" value="Lactamase_B_2"/>
    <property type="match status" value="1"/>
</dbReference>
<reference evidence="3 4" key="1">
    <citation type="submission" date="2018-11" db="EMBL/GenBank/DDBJ databases">
        <title>Sequencing the genomes of 1000 actinobacteria strains.</title>
        <authorList>
            <person name="Klenk H.-P."/>
        </authorList>
    </citation>
    <scope>NUCLEOTIDE SEQUENCE [LARGE SCALE GENOMIC DNA]</scope>
    <source>
        <strain evidence="3 4">DSM 44254</strain>
    </source>
</reference>
<dbReference type="SUPFAM" id="SSF56281">
    <property type="entry name" value="Metallo-hydrolase/oxidoreductase"/>
    <property type="match status" value="1"/>
</dbReference>
<feature type="domain" description="Metallo-beta-lactamase" evidence="2">
    <location>
        <begin position="28"/>
        <end position="227"/>
    </location>
</feature>
<accession>A0A3N1CYV6</accession>
<evidence type="ECO:0000259" key="2">
    <source>
        <dbReference type="Pfam" id="PF12706"/>
    </source>
</evidence>
<evidence type="ECO:0000256" key="1">
    <source>
        <dbReference type="ARBA" id="ARBA00022801"/>
    </source>
</evidence>